<organism evidence="1">
    <name type="scientific">Anguilla anguilla</name>
    <name type="common">European freshwater eel</name>
    <name type="synonym">Muraena anguilla</name>
    <dbReference type="NCBI Taxonomy" id="7936"/>
    <lineage>
        <taxon>Eukaryota</taxon>
        <taxon>Metazoa</taxon>
        <taxon>Chordata</taxon>
        <taxon>Craniata</taxon>
        <taxon>Vertebrata</taxon>
        <taxon>Euteleostomi</taxon>
        <taxon>Actinopterygii</taxon>
        <taxon>Neopterygii</taxon>
        <taxon>Teleostei</taxon>
        <taxon>Anguilliformes</taxon>
        <taxon>Anguillidae</taxon>
        <taxon>Anguilla</taxon>
    </lineage>
</organism>
<name>A0A0E9TSD2_ANGAN</name>
<protein>
    <submittedName>
        <fullName evidence="1">Uncharacterized protein</fullName>
    </submittedName>
</protein>
<dbReference type="EMBL" id="GBXM01046455">
    <property type="protein sequence ID" value="JAH62122.1"/>
    <property type="molecule type" value="Transcribed_RNA"/>
</dbReference>
<dbReference type="EMBL" id="GBXM01052792">
    <property type="protein sequence ID" value="JAH55785.1"/>
    <property type="molecule type" value="Transcribed_RNA"/>
</dbReference>
<sequence length="25" mass="2950">MKYRQRSMDLANRAVNELQLIQNSA</sequence>
<accession>A0A0E9TSD2</accession>
<proteinExistence type="predicted"/>
<reference evidence="1" key="1">
    <citation type="submission" date="2014-11" db="EMBL/GenBank/DDBJ databases">
        <authorList>
            <person name="Amaro Gonzalez C."/>
        </authorList>
    </citation>
    <scope>NUCLEOTIDE SEQUENCE</scope>
</reference>
<dbReference type="AlphaFoldDB" id="A0A0E9TSD2"/>
<evidence type="ECO:0000313" key="1">
    <source>
        <dbReference type="EMBL" id="JAH55785.1"/>
    </source>
</evidence>
<reference evidence="1" key="2">
    <citation type="journal article" date="2015" name="Fish Shellfish Immunol.">
        <title>Early steps in the European eel (Anguilla anguilla)-Vibrio vulnificus interaction in the gills: Role of the RtxA13 toxin.</title>
        <authorList>
            <person name="Callol A."/>
            <person name="Pajuelo D."/>
            <person name="Ebbesson L."/>
            <person name="Teles M."/>
            <person name="MacKenzie S."/>
            <person name="Amaro C."/>
        </authorList>
    </citation>
    <scope>NUCLEOTIDE SEQUENCE</scope>
</reference>